<dbReference type="Proteomes" id="UP000515163">
    <property type="component" value="Unplaced"/>
</dbReference>
<dbReference type="SUPFAM" id="SSF53850">
    <property type="entry name" value="Periplasmic binding protein-like II"/>
    <property type="match status" value="1"/>
</dbReference>
<dbReference type="GO" id="GO:0005886">
    <property type="term" value="C:plasma membrane"/>
    <property type="evidence" value="ECO:0007669"/>
    <property type="project" value="TreeGrafter"/>
</dbReference>
<dbReference type="PANTHER" id="PTHR11485:SF29">
    <property type="entry name" value="TRANSFERRIN 2"/>
    <property type="match status" value="1"/>
</dbReference>
<accession>A0A6P8HMD3</accession>
<dbReference type="GO" id="GO:0006826">
    <property type="term" value="P:iron ion transport"/>
    <property type="evidence" value="ECO:0007669"/>
    <property type="project" value="TreeGrafter"/>
</dbReference>
<dbReference type="GO" id="GO:0005769">
    <property type="term" value="C:early endosome"/>
    <property type="evidence" value="ECO:0007669"/>
    <property type="project" value="TreeGrafter"/>
</dbReference>
<evidence type="ECO:0000259" key="2">
    <source>
        <dbReference type="PROSITE" id="PS51408"/>
    </source>
</evidence>
<dbReference type="KEGG" id="aten:116294121"/>
<dbReference type="PROSITE" id="PS51408">
    <property type="entry name" value="TRANSFERRIN_LIKE_4"/>
    <property type="match status" value="1"/>
</dbReference>
<evidence type="ECO:0000313" key="4">
    <source>
        <dbReference type="RefSeq" id="XP_031557514.1"/>
    </source>
</evidence>
<dbReference type="GO" id="GO:0055037">
    <property type="term" value="C:recycling endosome"/>
    <property type="evidence" value="ECO:0007669"/>
    <property type="project" value="TreeGrafter"/>
</dbReference>
<dbReference type="InParanoid" id="A0A6P8HMD3"/>
<dbReference type="GO" id="GO:0005615">
    <property type="term" value="C:extracellular space"/>
    <property type="evidence" value="ECO:0007669"/>
    <property type="project" value="TreeGrafter"/>
</dbReference>
<dbReference type="PRINTS" id="PR00422">
    <property type="entry name" value="TRANSFERRIN"/>
</dbReference>
<dbReference type="RefSeq" id="XP_031557514.1">
    <property type="nucleotide sequence ID" value="XM_031701654.1"/>
</dbReference>
<evidence type="ECO:0000313" key="3">
    <source>
        <dbReference type="Proteomes" id="UP000515163"/>
    </source>
</evidence>
<name>A0A6P8HMD3_ACTTE</name>
<reference evidence="4" key="1">
    <citation type="submission" date="2025-08" db="UniProtKB">
        <authorList>
            <consortium name="RefSeq"/>
        </authorList>
    </citation>
    <scope>IDENTIFICATION</scope>
</reference>
<feature type="chain" id="PRO_5027895185" evidence="1">
    <location>
        <begin position="20"/>
        <end position="406"/>
    </location>
</feature>
<proteinExistence type="predicted"/>
<dbReference type="CDD" id="cd13529">
    <property type="entry name" value="PBP2_transferrin"/>
    <property type="match status" value="1"/>
</dbReference>
<gene>
    <name evidence="4" type="primary">LOC116294121</name>
</gene>
<keyword evidence="1" id="KW-0732">Signal</keyword>
<dbReference type="AlphaFoldDB" id="A0A6P8HMD3"/>
<dbReference type="InterPro" id="IPR001156">
    <property type="entry name" value="Transferrin-like_dom"/>
</dbReference>
<protein>
    <submittedName>
        <fullName evidence="4">Melanotransferrin-like</fullName>
    </submittedName>
</protein>
<organism evidence="3 4">
    <name type="scientific">Actinia tenebrosa</name>
    <name type="common">Australian red waratah sea anemone</name>
    <dbReference type="NCBI Taxonomy" id="6105"/>
    <lineage>
        <taxon>Eukaryota</taxon>
        <taxon>Metazoa</taxon>
        <taxon>Cnidaria</taxon>
        <taxon>Anthozoa</taxon>
        <taxon>Hexacorallia</taxon>
        <taxon>Actiniaria</taxon>
        <taxon>Actiniidae</taxon>
        <taxon>Actinia</taxon>
    </lineage>
</organism>
<dbReference type="GeneID" id="116294121"/>
<feature type="domain" description="Transferrin-like" evidence="2">
    <location>
        <begin position="30"/>
        <end position="369"/>
    </location>
</feature>
<evidence type="ECO:0000256" key="1">
    <source>
        <dbReference type="SAM" id="SignalP"/>
    </source>
</evidence>
<dbReference type="PANTHER" id="PTHR11485">
    <property type="entry name" value="TRANSFERRIN"/>
    <property type="match status" value="1"/>
</dbReference>
<sequence>MRIFVECLSIVTFLVVSLAHFPGDHKPKEARWCCVTEKEMRKCQDMARAARSITSFSIPMNITCVRGQNVTHCMSRISKNEADLVTLHEADIYTAGRDFDLLPVVGEDYGHTIHTSYFVVALILKDADPSLTIKTLRGAITCHPRAGDTAGWIVPMGFLIDEKMLSWKSCNTYLSAGAYFEKSCVPGVFSSKYDPQHENPRNLCWACNKPSCPDKTERYYGYNGSYTCLVEKKGQVAFVRHSTVFEFTGINNDLNPGMDFRLLCPDGSRKEVGDYETCSLARIPAGAVMTRDNGKEYFRTRGYRIFLLELDEHLRNKTQSFEMFNSTPYGDADVLFKDSTLKLVDVSHRNTTDKWLGTRYKKILDTLESCGKDVQLAAQSNGPISKPHFWRRVILGLFMSLFLFKR</sequence>
<dbReference type="Gene3D" id="3.40.190.10">
    <property type="entry name" value="Periplasmic binding protein-like II"/>
    <property type="match status" value="2"/>
</dbReference>
<keyword evidence="3" id="KW-1185">Reference proteome</keyword>
<feature type="signal peptide" evidence="1">
    <location>
        <begin position="1"/>
        <end position="19"/>
    </location>
</feature>
<dbReference type="SMART" id="SM00094">
    <property type="entry name" value="TR_FER"/>
    <property type="match status" value="1"/>
</dbReference>
<dbReference type="OrthoDB" id="9981115at2759"/>
<dbReference type="Pfam" id="PF00405">
    <property type="entry name" value="Transferrin"/>
    <property type="match status" value="1"/>
</dbReference>